<keyword evidence="1" id="KW-1133">Transmembrane helix</keyword>
<evidence type="ECO:0000313" key="3">
    <source>
        <dbReference type="Proteomes" id="UP000469734"/>
    </source>
</evidence>
<accession>A0A7X4H409</accession>
<feature type="transmembrane region" description="Helical" evidence="1">
    <location>
        <begin position="122"/>
        <end position="140"/>
    </location>
</feature>
<protein>
    <recommendedName>
        <fullName evidence="4">DUF3592 domain-containing protein</fullName>
    </recommendedName>
</protein>
<dbReference type="EMBL" id="WWCR01000018">
    <property type="protein sequence ID" value="MYM73937.1"/>
    <property type="molecule type" value="Genomic_DNA"/>
</dbReference>
<evidence type="ECO:0000313" key="2">
    <source>
        <dbReference type="EMBL" id="MYM73937.1"/>
    </source>
</evidence>
<organism evidence="2 3">
    <name type="scientific">Duganella margarita</name>
    <dbReference type="NCBI Taxonomy" id="2692170"/>
    <lineage>
        <taxon>Bacteria</taxon>
        <taxon>Pseudomonadati</taxon>
        <taxon>Pseudomonadota</taxon>
        <taxon>Betaproteobacteria</taxon>
        <taxon>Burkholderiales</taxon>
        <taxon>Oxalobacteraceae</taxon>
        <taxon>Telluria group</taxon>
        <taxon>Duganella</taxon>
    </lineage>
</organism>
<dbReference type="RefSeq" id="WP_161050992.1">
    <property type="nucleotide sequence ID" value="NZ_WWCR01000018.1"/>
</dbReference>
<dbReference type="AlphaFoldDB" id="A0A7X4H409"/>
<keyword evidence="1" id="KW-0472">Membrane</keyword>
<comment type="caution">
    <text evidence="2">The sequence shown here is derived from an EMBL/GenBank/DDBJ whole genome shotgun (WGS) entry which is preliminary data.</text>
</comment>
<proteinExistence type="predicted"/>
<keyword evidence="1" id="KW-0812">Transmembrane</keyword>
<sequence>MEKLNLYLSLHWKIIAALVFSLIFCLGIFNRFLNHEMIVRNAKFALGTVNNKSCSNHGQIGYSYSVSGKSYYGFGTASMCGFVDCTNVSIGDSVRVTYSGDNIDLSTCASIQSEEDNLKSSIFILTFFVMLAGFGIWRTIKK</sequence>
<reference evidence="2 3" key="1">
    <citation type="submission" date="2019-12" db="EMBL/GenBank/DDBJ databases">
        <title>Novel species isolated from a subtropical stream in China.</title>
        <authorList>
            <person name="Lu H."/>
        </authorList>
    </citation>
    <scope>NUCLEOTIDE SEQUENCE [LARGE SCALE GENOMIC DNA]</scope>
    <source>
        <strain evidence="2 3">FT134W</strain>
    </source>
</reference>
<name>A0A7X4H409_9BURK</name>
<evidence type="ECO:0000256" key="1">
    <source>
        <dbReference type="SAM" id="Phobius"/>
    </source>
</evidence>
<dbReference type="Proteomes" id="UP000469734">
    <property type="component" value="Unassembled WGS sequence"/>
</dbReference>
<feature type="transmembrane region" description="Helical" evidence="1">
    <location>
        <begin position="12"/>
        <end position="33"/>
    </location>
</feature>
<evidence type="ECO:0008006" key="4">
    <source>
        <dbReference type="Google" id="ProtNLM"/>
    </source>
</evidence>
<gene>
    <name evidence="2" type="ORF">GTP56_17265</name>
</gene>